<reference evidence="3" key="1">
    <citation type="journal article" date="2019" name="Int. J. Syst. Evol. Microbiol.">
        <title>The Global Catalogue of Microorganisms (GCM) 10K type strain sequencing project: providing services to taxonomists for standard genome sequencing and annotation.</title>
        <authorList>
            <consortium name="The Broad Institute Genomics Platform"/>
            <consortium name="The Broad Institute Genome Sequencing Center for Infectious Disease"/>
            <person name="Wu L."/>
            <person name="Ma J."/>
        </authorList>
    </citation>
    <scope>NUCLEOTIDE SEQUENCE [LARGE SCALE GENOMIC DNA]</scope>
    <source>
        <strain evidence="3">CCTCC AB 2013263</strain>
    </source>
</reference>
<dbReference type="RefSeq" id="WP_380076194.1">
    <property type="nucleotide sequence ID" value="NZ_JBHRZF010000044.1"/>
</dbReference>
<gene>
    <name evidence="2" type="ORF">ACFOPQ_04600</name>
</gene>
<dbReference type="SUPFAM" id="SSF52821">
    <property type="entry name" value="Rhodanese/Cell cycle control phosphatase"/>
    <property type="match status" value="1"/>
</dbReference>
<feature type="domain" description="Rhodanese" evidence="1">
    <location>
        <begin position="25"/>
        <end position="111"/>
    </location>
</feature>
<accession>A0ABV8A7C0</accession>
<dbReference type="Pfam" id="PF00581">
    <property type="entry name" value="Rhodanese"/>
    <property type="match status" value="1"/>
</dbReference>
<dbReference type="EMBL" id="JBHRZF010000044">
    <property type="protein sequence ID" value="MFC3860042.1"/>
    <property type="molecule type" value="Genomic_DNA"/>
</dbReference>
<dbReference type="Proteomes" id="UP001595748">
    <property type="component" value="Unassembled WGS sequence"/>
</dbReference>
<evidence type="ECO:0000313" key="3">
    <source>
        <dbReference type="Proteomes" id="UP001595748"/>
    </source>
</evidence>
<dbReference type="CDD" id="cd00158">
    <property type="entry name" value="RHOD"/>
    <property type="match status" value="1"/>
</dbReference>
<dbReference type="PANTHER" id="PTHR43031">
    <property type="entry name" value="FAD-DEPENDENT OXIDOREDUCTASE"/>
    <property type="match status" value="1"/>
</dbReference>
<protein>
    <submittedName>
        <fullName evidence="2">Rhodanese-like domain-containing protein</fullName>
    </submittedName>
</protein>
<name>A0ABV8A7C0_9DEIO</name>
<sequence length="111" mass="11455">MFGFLKKLLGLPDGITAQDAQAMVKAGNAVILDVRTPAERKAAHIPGSTHIPLDELGSKAGTLPRNKTIICQCASGMRSASAARQLAGQGYTTLNLNGGITGWQGAGLPTK</sequence>
<dbReference type="PANTHER" id="PTHR43031:SF1">
    <property type="entry name" value="PYRIDINE NUCLEOTIDE-DISULPHIDE OXIDOREDUCTASE"/>
    <property type="match status" value="1"/>
</dbReference>
<keyword evidence="3" id="KW-1185">Reference proteome</keyword>
<organism evidence="2 3">
    <name type="scientific">Deinococcus antarcticus</name>
    <dbReference type="NCBI Taxonomy" id="1298767"/>
    <lineage>
        <taxon>Bacteria</taxon>
        <taxon>Thermotogati</taxon>
        <taxon>Deinococcota</taxon>
        <taxon>Deinococci</taxon>
        <taxon>Deinococcales</taxon>
        <taxon>Deinococcaceae</taxon>
        <taxon>Deinococcus</taxon>
    </lineage>
</organism>
<dbReference type="SMART" id="SM00450">
    <property type="entry name" value="RHOD"/>
    <property type="match status" value="1"/>
</dbReference>
<dbReference type="Gene3D" id="3.40.250.10">
    <property type="entry name" value="Rhodanese-like domain"/>
    <property type="match status" value="1"/>
</dbReference>
<dbReference type="PROSITE" id="PS50206">
    <property type="entry name" value="RHODANESE_3"/>
    <property type="match status" value="1"/>
</dbReference>
<proteinExistence type="predicted"/>
<dbReference type="InterPro" id="IPR050229">
    <property type="entry name" value="GlpE_sulfurtransferase"/>
</dbReference>
<dbReference type="InterPro" id="IPR036873">
    <property type="entry name" value="Rhodanese-like_dom_sf"/>
</dbReference>
<comment type="caution">
    <text evidence="2">The sequence shown here is derived from an EMBL/GenBank/DDBJ whole genome shotgun (WGS) entry which is preliminary data.</text>
</comment>
<dbReference type="InterPro" id="IPR001763">
    <property type="entry name" value="Rhodanese-like_dom"/>
</dbReference>
<evidence type="ECO:0000259" key="1">
    <source>
        <dbReference type="PROSITE" id="PS50206"/>
    </source>
</evidence>
<evidence type="ECO:0000313" key="2">
    <source>
        <dbReference type="EMBL" id="MFC3860042.1"/>
    </source>
</evidence>